<dbReference type="OrthoDB" id="3863715at2759"/>
<proteinExistence type="predicted"/>
<dbReference type="AlphaFoldDB" id="A0A4Y2G224"/>
<name>A0A4Y2G224_ARAVE</name>
<dbReference type="Proteomes" id="UP000499080">
    <property type="component" value="Unassembled WGS sequence"/>
</dbReference>
<protein>
    <submittedName>
        <fullName evidence="1">Uncharacterized protein</fullName>
    </submittedName>
</protein>
<comment type="caution">
    <text evidence="1">The sequence shown here is derived from an EMBL/GenBank/DDBJ whole genome shotgun (WGS) entry which is preliminary data.</text>
</comment>
<dbReference type="Gene3D" id="3.10.10.10">
    <property type="entry name" value="HIV Type 1 Reverse Transcriptase, subunit A, domain 1"/>
    <property type="match status" value="1"/>
</dbReference>
<evidence type="ECO:0000313" key="2">
    <source>
        <dbReference type="Proteomes" id="UP000499080"/>
    </source>
</evidence>
<keyword evidence="2" id="KW-1185">Reference proteome</keyword>
<dbReference type="EMBL" id="BGPR01001195">
    <property type="protein sequence ID" value="GBM47862.1"/>
    <property type="molecule type" value="Genomic_DNA"/>
</dbReference>
<reference evidence="1 2" key="1">
    <citation type="journal article" date="2019" name="Sci. Rep.">
        <title>Orb-weaving spider Araneus ventricosus genome elucidates the spidroin gene catalogue.</title>
        <authorList>
            <person name="Kono N."/>
            <person name="Nakamura H."/>
            <person name="Ohtoshi R."/>
            <person name="Moran D.A.P."/>
            <person name="Shinohara A."/>
            <person name="Yoshida Y."/>
            <person name="Fujiwara M."/>
            <person name="Mori M."/>
            <person name="Tomita M."/>
            <person name="Arakawa K."/>
        </authorList>
    </citation>
    <scope>NUCLEOTIDE SEQUENCE [LARGE SCALE GENOMIC DNA]</scope>
</reference>
<evidence type="ECO:0000313" key="1">
    <source>
        <dbReference type="EMBL" id="GBM47862.1"/>
    </source>
</evidence>
<organism evidence="1 2">
    <name type="scientific">Araneus ventricosus</name>
    <name type="common">Orbweaver spider</name>
    <name type="synonym">Epeira ventricosa</name>
    <dbReference type="NCBI Taxonomy" id="182803"/>
    <lineage>
        <taxon>Eukaryota</taxon>
        <taxon>Metazoa</taxon>
        <taxon>Ecdysozoa</taxon>
        <taxon>Arthropoda</taxon>
        <taxon>Chelicerata</taxon>
        <taxon>Arachnida</taxon>
        <taxon>Araneae</taxon>
        <taxon>Araneomorphae</taxon>
        <taxon>Entelegynae</taxon>
        <taxon>Araneoidea</taxon>
        <taxon>Araneidae</taxon>
        <taxon>Araneus</taxon>
    </lineage>
</organism>
<accession>A0A4Y2G224</accession>
<gene>
    <name evidence="1" type="ORF">AVEN_91845_1</name>
</gene>
<sequence>MQISAENVEEVELNHIRDLRVKTELKKLIENYKPGKTATTDVTNRIILKDNEPVRQSPRRLAFTEREEVNKQIEKWLKEGIYVQAHQNTQGL</sequence>